<dbReference type="PANTHER" id="PTHR36436:SF6">
    <property type="entry name" value="SLL5081 PROTEIN"/>
    <property type="match status" value="1"/>
</dbReference>
<dbReference type="InterPro" id="IPR057154">
    <property type="entry name" value="DUF7832"/>
</dbReference>
<gene>
    <name evidence="2" type="ORF">SAMN05216537_105129</name>
</gene>
<dbReference type="InterPro" id="IPR035948">
    <property type="entry name" value="YwqG-like_sf"/>
</dbReference>
<evidence type="ECO:0000313" key="2">
    <source>
        <dbReference type="EMBL" id="SEF66412.1"/>
    </source>
</evidence>
<dbReference type="InterPro" id="IPR015315">
    <property type="entry name" value="DUF1963"/>
</dbReference>
<dbReference type="PANTHER" id="PTHR36436">
    <property type="entry name" value="SLL5081 PROTEIN"/>
    <property type="match status" value="1"/>
</dbReference>
<reference evidence="2 3" key="1">
    <citation type="submission" date="2016-10" db="EMBL/GenBank/DDBJ databases">
        <authorList>
            <person name="de Groot N.N."/>
        </authorList>
    </citation>
    <scope>NUCLEOTIDE SEQUENCE [LARGE SCALE GENOMIC DNA]</scope>
    <source>
        <strain evidence="2 3">D15d</strain>
    </source>
</reference>
<name>A0A1H5TU61_9FIRM</name>
<evidence type="ECO:0000259" key="1">
    <source>
        <dbReference type="Pfam" id="PF25191"/>
    </source>
</evidence>
<dbReference type="Pfam" id="PF09234">
    <property type="entry name" value="DUF1963"/>
    <property type="match status" value="1"/>
</dbReference>
<dbReference type="SUPFAM" id="SSF103032">
    <property type="entry name" value="Hypothetical protein YwqG"/>
    <property type="match status" value="1"/>
</dbReference>
<dbReference type="EMBL" id="FNUL01000005">
    <property type="protein sequence ID" value="SEF66412.1"/>
    <property type="molecule type" value="Genomic_DNA"/>
</dbReference>
<dbReference type="Proteomes" id="UP000236726">
    <property type="component" value="Unassembled WGS sequence"/>
</dbReference>
<keyword evidence="3" id="KW-1185">Reference proteome</keyword>
<organism evidence="2 3">
    <name type="scientific">Lachnospira multipara</name>
    <dbReference type="NCBI Taxonomy" id="28051"/>
    <lineage>
        <taxon>Bacteria</taxon>
        <taxon>Bacillati</taxon>
        <taxon>Bacillota</taxon>
        <taxon>Clostridia</taxon>
        <taxon>Lachnospirales</taxon>
        <taxon>Lachnospiraceae</taxon>
        <taxon>Lachnospira</taxon>
    </lineage>
</organism>
<protein>
    <submittedName>
        <fullName evidence="2">Uncharacterized protein YwqG</fullName>
    </submittedName>
</protein>
<dbReference type="RefSeq" id="WP_181022492.1">
    <property type="nucleotide sequence ID" value="NZ_FNUL01000005.1"/>
</dbReference>
<dbReference type="Pfam" id="PF25191">
    <property type="entry name" value="DUF7832"/>
    <property type="match status" value="1"/>
</dbReference>
<accession>A0A1H5TU61</accession>
<proteinExistence type="predicted"/>
<dbReference type="Gene3D" id="2.30.320.10">
    <property type="entry name" value="YwqG-like"/>
    <property type="match status" value="1"/>
</dbReference>
<evidence type="ECO:0000313" key="3">
    <source>
        <dbReference type="Proteomes" id="UP000236726"/>
    </source>
</evidence>
<dbReference type="AlphaFoldDB" id="A0A1H5TU61"/>
<sequence length="434" mass="51143">MSVLDFGKDHEEKIEKKGLACKPLSGFNHIAVFYRWLYEKGQIKEELLDKEPDFKAAFSGKKDLRAAIRNSKLVRAGLETDFIKDEGRRFANEYYRFNKNGFPNDVDLYALSVFGEEKYNCDEFKNEAYLFLEFNEEYYKGLSSYIEERWQKRTPKIKGETIGKDKLDFILERIKKETETDVISIRLGIDTPGLCDSKVAGYPYWPKDKEYPLDNEGNKMLLLAQINLADFKHEKFPDHGLLQFFVANDDMIGLDEENGHKVVYHEFIDETISLDDVKNMGIISNEDIEDEFFMFPTQKSYPMMFEVKRESINSYQDDFRERVADILKENFQIDCKDKFYWNYLSEDDVNYIEQGQDGANHKLLGYPIFCQEDPRDYMKDAYEKYDTLLFQLDSEYDRAFDLMFGDSGVSNFFINSEKLAKLDFSDVLYNWDCC</sequence>
<feature type="domain" description="DUF7832" evidence="1">
    <location>
        <begin position="4"/>
        <end position="117"/>
    </location>
</feature>